<dbReference type="PANTHER" id="PTHR39606">
    <property type="entry name" value="SURFACE PROTEIN, PUTATIVE-RELATED"/>
    <property type="match status" value="1"/>
</dbReference>
<keyword evidence="3" id="KW-1185">Reference proteome</keyword>
<accession>B6Q9V3</accession>
<name>B6Q9V3_TALMQ</name>
<dbReference type="AlphaFoldDB" id="B6Q9V3"/>
<dbReference type="OrthoDB" id="2590867at2759"/>
<evidence type="ECO:0000256" key="1">
    <source>
        <dbReference type="SAM" id="MobiDB-lite"/>
    </source>
</evidence>
<dbReference type="PANTHER" id="PTHR39606:SF1">
    <property type="entry name" value="CELL SURFACE PROTEIN"/>
    <property type="match status" value="1"/>
</dbReference>
<feature type="compositionally biased region" description="Basic and acidic residues" evidence="1">
    <location>
        <begin position="57"/>
        <end position="67"/>
    </location>
</feature>
<gene>
    <name evidence="2" type="ORF">PMAA_062660</name>
</gene>
<dbReference type="HOGENOM" id="CLU_2706499_0_0_1"/>
<dbReference type="EMBL" id="DS995900">
    <property type="protein sequence ID" value="EEA25145.1"/>
    <property type="molecule type" value="Genomic_DNA"/>
</dbReference>
<sequence length="78" mass="8083">MAQSLQSRMAGPRVDSDFDNHVPHQNLGDSGAPAGSSYTTPGSGAAGPHDSSIANKLDLRVDSDLDNSRPVGGNSTRY</sequence>
<feature type="region of interest" description="Disordered" evidence="1">
    <location>
        <begin position="1"/>
        <end position="78"/>
    </location>
</feature>
<dbReference type="Proteomes" id="UP000001294">
    <property type="component" value="Unassembled WGS sequence"/>
</dbReference>
<dbReference type="STRING" id="441960.B6Q9V3"/>
<dbReference type="VEuPathDB" id="FungiDB:PMAA_062660"/>
<organism evidence="2 3">
    <name type="scientific">Talaromyces marneffei (strain ATCC 18224 / CBS 334.59 / QM 7333)</name>
    <name type="common">Penicillium marneffei</name>
    <dbReference type="NCBI Taxonomy" id="441960"/>
    <lineage>
        <taxon>Eukaryota</taxon>
        <taxon>Fungi</taxon>
        <taxon>Dikarya</taxon>
        <taxon>Ascomycota</taxon>
        <taxon>Pezizomycotina</taxon>
        <taxon>Eurotiomycetes</taxon>
        <taxon>Eurotiomycetidae</taxon>
        <taxon>Eurotiales</taxon>
        <taxon>Trichocomaceae</taxon>
        <taxon>Talaromyces</taxon>
        <taxon>Talaromyces sect. Talaromyces</taxon>
    </lineage>
</organism>
<reference evidence="3" key="1">
    <citation type="journal article" date="2015" name="Genome Announc.">
        <title>Genome sequence of the AIDS-associated pathogen Penicillium marneffei (ATCC18224) and its near taxonomic relative Talaromyces stipitatus (ATCC10500).</title>
        <authorList>
            <person name="Nierman W.C."/>
            <person name="Fedorova-Abrams N.D."/>
            <person name="Andrianopoulos A."/>
        </authorList>
    </citation>
    <scope>NUCLEOTIDE SEQUENCE [LARGE SCALE GENOMIC DNA]</scope>
    <source>
        <strain evidence="3">ATCC 18224 / CBS 334.59 / QM 7333</strain>
    </source>
</reference>
<proteinExistence type="predicted"/>
<evidence type="ECO:0000313" key="3">
    <source>
        <dbReference type="Proteomes" id="UP000001294"/>
    </source>
</evidence>
<evidence type="ECO:0000313" key="2">
    <source>
        <dbReference type="EMBL" id="EEA25145.1"/>
    </source>
</evidence>
<dbReference type="PhylomeDB" id="B6Q9V3"/>
<protein>
    <submittedName>
        <fullName evidence="2">Uncharacterized protein</fullName>
    </submittedName>
</protein>